<reference evidence="2 3" key="1">
    <citation type="submission" date="2020-02" db="EMBL/GenBank/DDBJ databases">
        <title>Sequencing the genomes of 1000 actinobacteria strains.</title>
        <authorList>
            <person name="Klenk H.-P."/>
        </authorList>
    </citation>
    <scope>NUCLEOTIDE SEQUENCE [LARGE SCALE GENOMIC DNA]</scope>
    <source>
        <strain evidence="2 3">DSM 27960</strain>
    </source>
</reference>
<protein>
    <submittedName>
        <fullName evidence="2">Uncharacterized protein</fullName>
    </submittedName>
</protein>
<proteinExistence type="predicted"/>
<comment type="caution">
    <text evidence="2">The sequence shown here is derived from an EMBL/GenBank/DDBJ whole genome shotgun (WGS) entry which is preliminary data.</text>
</comment>
<dbReference type="EMBL" id="JAAMOX010000001">
    <property type="protein sequence ID" value="NIH52289.1"/>
    <property type="molecule type" value="Genomic_DNA"/>
</dbReference>
<evidence type="ECO:0000313" key="2">
    <source>
        <dbReference type="EMBL" id="NIH52289.1"/>
    </source>
</evidence>
<dbReference type="RefSeq" id="WP_167146633.1">
    <property type="nucleotide sequence ID" value="NZ_JAAMOX010000001.1"/>
</dbReference>
<keyword evidence="3" id="KW-1185">Reference proteome</keyword>
<gene>
    <name evidence="2" type="ORF">FHX76_000157</name>
</gene>
<dbReference type="Proteomes" id="UP000541033">
    <property type="component" value="Unassembled WGS sequence"/>
</dbReference>
<feature type="region of interest" description="Disordered" evidence="1">
    <location>
        <begin position="1"/>
        <end position="30"/>
    </location>
</feature>
<organism evidence="2 3">
    <name type="scientific">Lysinibacter cavernae</name>
    <dbReference type="NCBI Taxonomy" id="1640652"/>
    <lineage>
        <taxon>Bacteria</taxon>
        <taxon>Bacillati</taxon>
        <taxon>Actinomycetota</taxon>
        <taxon>Actinomycetes</taxon>
        <taxon>Micrococcales</taxon>
        <taxon>Microbacteriaceae</taxon>
        <taxon>Lysinibacter</taxon>
    </lineage>
</organism>
<dbReference type="AlphaFoldDB" id="A0A7X5QYD6"/>
<evidence type="ECO:0000313" key="3">
    <source>
        <dbReference type="Proteomes" id="UP000541033"/>
    </source>
</evidence>
<accession>A0A7X5QYD6</accession>
<evidence type="ECO:0000256" key="1">
    <source>
        <dbReference type="SAM" id="MobiDB-lite"/>
    </source>
</evidence>
<sequence length="47" mass="5149">MERLQVAGNIVGKPGRPARNSVAGPRSSRPHIRWQIKTELPTTSLAN</sequence>
<name>A0A7X5QYD6_9MICO</name>